<accession>A0A2Z5R1D2</accession>
<protein>
    <submittedName>
        <fullName evidence="2">Uncharacterized protein</fullName>
    </submittedName>
</protein>
<reference evidence="2 3" key="1">
    <citation type="submission" date="2016-10" db="EMBL/GenBank/DDBJ databases">
        <title>Genome sequence of Rothia aeria strain JCM11412.</title>
        <authorList>
            <person name="Nambu T."/>
        </authorList>
    </citation>
    <scope>NUCLEOTIDE SEQUENCE [LARGE SCALE GENOMIC DNA]</scope>
    <source>
        <strain evidence="2 3">JCM 11412</strain>
    </source>
</reference>
<proteinExistence type="predicted"/>
<dbReference type="Proteomes" id="UP000250241">
    <property type="component" value="Chromosome"/>
</dbReference>
<sequence>MVVRGSGALSPSRLTAAASIIIAASLGVGLRTASAIGAYLSGASSREGVFFGSCASR</sequence>
<organism evidence="2 3">
    <name type="scientific">Rothia aeria</name>
    <dbReference type="NCBI Taxonomy" id="172042"/>
    <lineage>
        <taxon>Bacteria</taxon>
        <taxon>Bacillati</taxon>
        <taxon>Actinomycetota</taxon>
        <taxon>Actinomycetes</taxon>
        <taxon>Micrococcales</taxon>
        <taxon>Micrococcaceae</taxon>
        <taxon>Rothia</taxon>
    </lineage>
</organism>
<keyword evidence="1" id="KW-0472">Membrane</keyword>
<keyword evidence="3" id="KW-1185">Reference proteome</keyword>
<name>A0A2Z5R1D2_9MICC</name>
<dbReference type="KEGG" id="raj:RA11412_2164"/>
<evidence type="ECO:0000256" key="1">
    <source>
        <dbReference type="SAM" id="Phobius"/>
    </source>
</evidence>
<keyword evidence="1" id="KW-0812">Transmembrane</keyword>
<keyword evidence="1" id="KW-1133">Transmembrane helix</keyword>
<feature type="transmembrane region" description="Helical" evidence="1">
    <location>
        <begin position="20"/>
        <end position="40"/>
    </location>
</feature>
<dbReference type="EMBL" id="AP017895">
    <property type="protein sequence ID" value="BAV88463.1"/>
    <property type="molecule type" value="Genomic_DNA"/>
</dbReference>
<gene>
    <name evidence="2" type="ORF">RA11412_2164</name>
</gene>
<evidence type="ECO:0000313" key="2">
    <source>
        <dbReference type="EMBL" id="BAV88463.1"/>
    </source>
</evidence>
<dbReference type="AlphaFoldDB" id="A0A2Z5R1D2"/>
<evidence type="ECO:0000313" key="3">
    <source>
        <dbReference type="Proteomes" id="UP000250241"/>
    </source>
</evidence>